<dbReference type="EMBL" id="JACBZP010000001">
    <property type="protein sequence ID" value="NYI66872.1"/>
    <property type="molecule type" value="Genomic_DNA"/>
</dbReference>
<dbReference type="Gene3D" id="1.50.10.20">
    <property type="match status" value="1"/>
</dbReference>
<evidence type="ECO:0000313" key="2">
    <source>
        <dbReference type="Proteomes" id="UP000539111"/>
    </source>
</evidence>
<comment type="caution">
    <text evidence="1">The sequence shown here is derived from an EMBL/GenBank/DDBJ whole genome shotgun (WGS) entry which is preliminary data.</text>
</comment>
<dbReference type="RefSeq" id="WP_179426504.1">
    <property type="nucleotide sequence ID" value="NZ_JACBZP010000001.1"/>
</dbReference>
<organism evidence="1 2">
    <name type="scientific">Spelaeicoccus albus</name>
    <dbReference type="NCBI Taxonomy" id="1280376"/>
    <lineage>
        <taxon>Bacteria</taxon>
        <taxon>Bacillati</taxon>
        <taxon>Actinomycetota</taxon>
        <taxon>Actinomycetes</taxon>
        <taxon>Micrococcales</taxon>
        <taxon>Brevibacteriaceae</taxon>
        <taxon>Spelaeicoccus</taxon>
    </lineage>
</organism>
<gene>
    <name evidence="1" type="ORF">BJY26_001178</name>
</gene>
<reference evidence="1 2" key="1">
    <citation type="submission" date="2020-07" db="EMBL/GenBank/DDBJ databases">
        <title>Sequencing the genomes of 1000 actinobacteria strains.</title>
        <authorList>
            <person name="Klenk H.-P."/>
        </authorList>
    </citation>
    <scope>NUCLEOTIDE SEQUENCE [LARGE SCALE GENOMIC DNA]</scope>
    <source>
        <strain evidence="1 2">DSM 26341</strain>
    </source>
</reference>
<dbReference type="AlphaFoldDB" id="A0A7Z0A9L9"/>
<dbReference type="SUPFAM" id="SSF48239">
    <property type="entry name" value="Terpenoid cyclases/Protein prenyltransferases"/>
    <property type="match status" value="1"/>
</dbReference>
<sequence>MNTDTASQDNVTTWLLDADPAITWQALRDLTDASAAAVTAERARVAETGWGRRLLDLQDDGQWAGGACFPGRGWRPTGPAVGDPDGQPWVATMPTLRLLREFGIDPADRAVREAVNGVREQSTWEHAGQRFFDGEVEPCINGDTVAVGAYFGENVDGVAQRLIGEQLEDGGWNCEAENGSIRSSFHSTICVLDGLLEYERAGGQVPVADARRRGEEYLLTRGLFRRASTGEVVDGDWLQFSFPTHWHYDVLRGLDYFRTVGGTPDPRLAEAVEHVRSKRRPDGTWALENTHPGLVHFELEDGDGKPSRWNTLRAKRVLRWYDAARPA</sequence>
<evidence type="ECO:0000313" key="1">
    <source>
        <dbReference type="EMBL" id="NYI66872.1"/>
    </source>
</evidence>
<proteinExistence type="predicted"/>
<dbReference type="InterPro" id="IPR008930">
    <property type="entry name" value="Terpenoid_cyclase/PrenylTrfase"/>
</dbReference>
<keyword evidence="2" id="KW-1185">Reference proteome</keyword>
<evidence type="ECO:0008006" key="3">
    <source>
        <dbReference type="Google" id="ProtNLM"/>
    </source>
</evidence>
<protein>
    <recommendedName>
        <fullName evidence="3">Squalene cyclase</fullName>
    </recommendedName>
</protein>
<name>A0A7Z0A9L9_9MICO</name>
<dbReference type="Proteomes" id="UP000539111">
    <property type="component" value="Unassembled WGS sequence"/>
</dbReference>
<accession>A0A7Z0A9L9</accession>